<evidence type="ECO:0000259" key="2">
    <source>
        <dbReference type="PROSITE" id="PS50031"/>
    </source>
</evidence>
<reference evidence="4 5" key="1">
    <citation type="journal article" date="2024" name="BMC Genomics">
        <title>Genome assembly of redclaw crayfish (Cherax quadricarinatus) provides insights into its immune adaptation and hypoxia tolerance.</title>
        <authorList>
            <person name="Liu Z."/>
            <person name="Zheng J."/>
            <person name="Li H."/>
            <person name="Fang K."/>
            <person name="Wang S."/>
            <person name="He J."/>
            <person name="Zhou D."/>
            <person name="Weng S."/>
            <person name="Chi M."/>
            <person name="Gu Z."/>
            <person name="He J."/>
            <person name="Li F."/>
            <person name="Wang M."/>
        </authorList>
    </citation>
    <scope>NUCLEOTIDE SEQUENCE [LARGE SCALE GENOMIC DNA]</scope>
    <source>
        <strain evidence="4">ZL_2023a</strain>
    </source>
</reference>
<evidence type="ECO:0000313" key="4">
    <source>
        <dbReference type="EMBL" id="KAK8720324.1"/>
    </source>
</evidence>
<dbReference type="PANTHER" id="PTHR11216:SF170">
    <property type="entry name" value="DYNAMIN ASSOCIATED PROTEIN 160, ISOFORM D"/>
    <property type="match status" value="1"/>
</dbReference>
<dbReference type="PROSITE" id="PS50222">
    <property type="entry name" value="EF_HAND_2"/>
    <property type="match status" value="1"/>
</dbReference>
<dbReference type="FunFam" id="1.10.238.10:FF:000055">
    <property type="entry name" value="Intersectin-1 isoform 1"/>
    <property type="match status" value="1"/>
</dbReference>
<dbReference type="GO" id="GO:0060090">
    <property type="term" value="F:molecular adaptor activity"/>
    <property type="evidence" value="ECO:0007669"/>
    <property type="project" value="TreeGrafter"/>
</dbReference>
<dbReference type="Proteomes" id="UP001445076">
    <property type="component" value="Unassembled WGS sequence"/>
</dbReference>
<dbReference type="GO" id="GO:0005509">
    <property type="term" value="F:calcium ion binding"/>
    <property type="evidence" value="ECO:0007669"/>
    <property type="project" value="InterPro"/>
</dbReference>
<dbReference type="SUPFAM" id="SSF47473">
    <property type="entry name" value="EF-hand"/>
    <property type="match status" value="1"/>
</dbReference>
<accession>A0AAW0VT83</accession>
<dbReference type="InterPro" id="IPR018247">
    <property type="entry name" value="EF_Hand_1_Ca_BS"/>
</dbReference>
<proteinExistence type="predicted"/>
<evidence type="ECO:0000313" key="5">
    <source>
        <dbReference type="Proteomes" id="UP001445076"/>
    </source>
</evidence>
<dbReference type="EMBL" id="JARKIK010000559">
    <property type="protein sequence ID" value="KAK8720324.1"/>
    <property type="molecule type" value="Genomic_DNA"/>
</dbReference>
<evidence type="ECO:0000259" key="3">
    <source>
        <dbReference type="PROSITE" id="PS50222"/>
    </source>
</evidence>
<dbReference type="GO" id="GO:0097708">
    <property type="term" value="C:intracellular vesicle"/>
    <property type="evidence" value="ECO:0007669"/>
    <property type="project" value="TreeGrafter"/>
</dbReference>
<feature type="domain" description="EH" evidence="2">
    <location>
        <begin position="11"/>
        <end position="92"/>
    </location>
</feature>
<protein>
    <submittedName>
        <fullName evidence="4">Uncharacterized protein</fullName>
    </submittedName>
</protein>
<dbReference type="GO" id="GO:0042734">
    <property type="term" value="C:presynaptic membrane"/>
    <property type="evidence" value="ECO:0007669"/>
    <property type="project" value="TreeGrafter"/>
</dbReference>
<name>A0AAW0VT83_CHEQU</name>
<dbReference type="GO" id="GO:0150007">
    <property type="term" value="P:clathrin-dependent synaptic vesicle endocytosis"/>
    <property type="evidence" value="ECO:0007669"/>
    <property type="project" value="TreeGrafter"/>
</dbReference>
<feature type="non-terminal residue" evidence="4">
    <location>
        <position position="255"/>
    </location>
</feature>
<dbReference type="PANTHER" id="PTHR11216">
    <property type="entry name" value="EH DOMAIN"/>
    <property type="match status" value="1"/>
</dbReference>
<keyword evidence="5" id="KW-1185">Reference proteome</keyword>
<organism evidence="4 5">
    <name type="scientific">Cherax quadricarinatus</name>
    <name type="common">Australian red claw crayfish</name>
    <dbReference type="NCBI Taxonomy" id="27406"/>
    <lineage>
        <taxon>Eukaryota</taxon>
        <taxon>Metazoa</taxon>
        <taxon>Ecdysozoa</taxon>
        <taxon>Arthropoda</taxon>
        <taxon>Crustacea</taxon>
        <taxon>Multicrustacea</taxon>
        <taxon>Malacostraca</taxon>
        <taxon>Eumalacostraca</taxon>
        <taxon>Eucarida</taxon>
        <taxon>Decapoda</taxon>
        <taxon>Pleocyemata</taxon>
        <taxon>Astacidea</taxon>
        <taxon>Parastacoidea</taxon>
        <taxon>Parastacidae</taxon>
        <taxon>Cherax</taxon>
    </lineage>
</organism>
<feature type="domain" description="EF-hand" evidence="3">
    <location>
        <begin position="43"/>
        <end position="78"/>
    </location>
</feature>
<dbReference type="CDD" id="cd00052">
    <property type="entry name" value="EH"/>
    <property type="match status" value="1"/>
</dbReference>
<dbReference type="AlphaFoldDB" id="A0AAW0VT83"/>
<dbReference type="InterPro" id="IPR000261">
    <property type="entry name" value="EH_dom"/>
</dbReference>
<comment type="caution">
    <text evidence="4">The sequence shown here is derived from an EMBL/GenBank/DDBJ whole genome shotgun (WGS) entry which is preliminary data.</text>
</comment>
<dbReference type="GO" id="GO:0005737">
    <property type="term" value="C:cytoplasm"/>
    <property type="evidence" value="ECO:0007669"/>
    <property type="project" value="TreeGrafter"/>
</dbReference>
<dbReference type="SMART" id="SM00027">
    <property type="entry name" value="EH"/>
    <property type="match status" value="1"/>
</dbReference>
<gene>
    <name evidence="4" type="ORF">OTU49_013413</name>
</gene>
<dbReference type="Pfam" id="PF12763">
    <property type="entry name" value="EH"/>
    <property type="match status" value="1"/>
</dbReference>
<sequence length="255" mass="25793">MADPWVVTPGERAKHDEQFNTLRPTNGFITGDQAKGFFLQSRLPPPVLGIIWALSDIDGDGKMNLHEFSIACKLINLKLRGFNLPQALPPSLKQTACGSSTGAPPLPAVGTSMEYGMPSTVGVGAGTGLGLTGLDIGLKVTPARAPGPVVSPVVMSTSVPTPASIPFAHGTALAPMAPPLVAPPSSISTSMPGIPPGIIPGSCVASTAGVMPGSMPGMISGIMPGSMVARMPALMTGPRAGAQQSMVVTTLPTAL</sequence>
<dbReference type="PROSITE" id="PS50031">
    <property type="entry name" value="EH"/>
    <property type="match status" value="1"/>
</dbReference>
<dbReference type="InterPro" id="IPR011992">
    <property type="entry name" value="EF-hand-dom_pair"/>
</dbReference>
<evidence type="ECO:0000256" key="1">
    <source>
        <dbReference type="ARBA" id="ARBA00022837"/>
    </source>
</evidence>
<dbReference type="Gene3D" id="1.10.238.10">
    <property type="entry name" value="EF-hand"/>
    <property type="match status" value="1"/>
</dbReference>
<keyword evidence="1" id="KW-0106">Calcium</keyword>
<dbReference type="PROSITE" id="PS00018">
    <property type="entry name" value="EF_HAND_1"/>
    <property type="match status" value="1"/>
</dbReference>
<dbReference type="InterPro" id="IPR002048">
    <property type="entry name" value="EF_hand_dom"/>
</dbReference>